<dbReference type="RefSeq" id="XP_035451555.2">
    <property type="nucleotide sequence ID" value="XM_035595662.2"/>
</dbReference>
<feature type="compositionally biased region" description="Acidic residues" evidence="1">
    <location>
        <begin position="217"/>
        <end position="244"/>
    </location>
</feature>
<keyword evidence="2" id="KW-1185">Reference proteome</keyword>
<feature type="compositionally biased region" description="Basic and acidic residues" evidence="1">
    <location>
        <begin position="141"/>
        <end position="152"/>
    </location>
</feature>
<feature type="compositionally biased region" description="Basic and acidic residues" evidence="1">
    <location>
        <begin position="106"/>
        <end position="115"/>
    </location>
</feature>
<dbReference type="OrthoDB" id="7394561at2759"/>
<dbReference type="Proteomes" id="UP000829999">
    <property type="component" value="Chromosome 17"/>
</dbReference>
<feature type="compositionally biased region" description="Polar residues" evidence="1">
    <location>
        <begin position="373"/>
        <end position="385"/>
    </location>
</feature>
<evidence type="ECO:0000256" key="1">
    <source>
        <dbReference type="SAM" id="MobiDB-lite"/>
    </source>
</evidence>
<sequence>MPLACRQPTRQAAQTSVSTTSRSSLQPEQPEQPEEPVPSEPFEQAEPLQEPEQPEQFEQPEEVEQPQDREPPPQRESRPPRPQRQQPQRQQPQRQQPQRQQPQRGHRFEQRKRYDSPQQKQAADWPRYREAKDGAPLNDELDARDYSPDRRGNPAYQNKRRDTMDGFVNQMQVAPVGQRFRTRQQQGGRDDMQGEGPTPPIDLDEIEPPGESPNNPEDADQAEQPEQQNEDEAQDAPDQQDDGEQREYSGQQDHQQDQNDQASDYSDGKHQDQAAYDEVPKRGSNQPQRGGRSTGPPPQNKRDHPISNKDLLYYMDDNQLRRNNIASDDQSFSDENESDEQKSSGNLTDNHSHGNASRATANRLTPGRPGSHRANSSSVYANGTKLNAERRDINGEVNATQRPRGDHTPRTFVVTVAGANVTYKLLTLKTRDRRRSGPRRFLEERAPHSVALISLDKAPLPAFRLPRMRRQYMHEPHDHRDPLDDVLPHHRRQNQ</sequence>
<reference evidence="3" key="1">
    <citation type="submission" date="2025-08" db="UniProtKB">
        <authorList>
            <consortium name="RefSeq"/>
        </authorList>
    </citation>
    <scope>IDENTIFICATION</scope>
    <source>
        <tissue evidence="3">Whole larval tissue</tissue>
    </source>
</reference>
<name>A0A9R0DG49_SPOFR</name>
<feature type="region of interest" description="Disordered" evidence="1">
    <location>
        <begin position="475"/>
        <end position="495"/>
    </location>
</feature>
<evidence type="ECO:0000313" key="2">
    <source>
        <dbReference type="Proteomes" id="UP000829999"/>
    </source>
</evidence>
<dbReference type="GeneID" id="118277012"/>
<feature type="compositionally biased region" description="Polar residues" evidence="1">
    <location>
        <begin position="8"/>
        <end position="25"/>
    </location>
</feature>
<feature type="compositionally biased region" description="Polar residues" evidence="1">
    <location>
        <begin position="343"/>
        <end position="363"/>
    </location>
</feature>
<feature type="compositionally biased region" description="Acidic residues" evidence="1">
    <location>
        <begin position="52"/>
        <end position="65"/>
    </location>
</feature>
<feature type="compositionally biased region" description="Basic and acidic residues" evidence="1">
    <location>
        <begin position="66"/>
        <end position="79"/>
    </location>
</feature>
<feature type="region of interest" description="Disordered" evidence="1">
    <location>
        <begin position="326"/>
        <end position="408"/>
    </location>
</feature>
<accession>A0A9R0DG49</accession>
<evidence type="ECO:0000313" key="3">
    <source>
        <dbReference type="RefSeq" id="XP_035451555.2"/>
    </source>
</evidence>
<feature type="compositionally biased region" description="Basic and acidic residues" evidence="1">
    <location>
        <begin position="475"/>
        <end position="488"/>
    </location>
</feature>
<organism evidence="2 3">
    <name type="scientific">Spodoptera frugiperda</name>
    <name type="common">Fall armyworm</name>
    <dbReference type="NCBI Taxonomy" id="7108"/>
    <lineage>
        <taxon>Eukaryota</taxon>
        <taxon>Metazoa</taxon>
        <taxon>Ecdysozoa</taxon>
        <taxon>Arthropoda</taxon>
        <taxon>Hexapoda</taxon>
        <taxon>Insecta</taxon>
        <taxon>Pterygota</taxon>
        <taxon>Neoptera</taxon>
        <taxon>Endopterygota</taxon>
        <taxon>Lepidoptera</taxon>
        <taxon>Glossata</taxon>
        <taxon>Ditrysia</taxon>
        <taxon>Noctuoidea</taxon>
        <taxon>Noctuidae</taxon>
        <taxon>Amphipyrinae</taxon>
        <taxon>Spodoptera</taxon>
    </lineage>
</organism>
<feature type="region of interest" description="Disordered" evidence="1">
    <location>
        <begin position="1"/>
        <end position="307"/>
    </location>
</feature>
<dbReference type="AlphaFoldDB" id="A0A9R0DG49"/>
<feature type="compositionally biased region" description="Low complexity" evidence="1">
    <location>
        <begin position="83"/>
        <end position="103"/>
    </location>
</feature>
<feature type="compositionally biased region" description="Low complexity" evidence="1">
    <location>
        <begin position="177"/>
        <end position="187"/>
    </location>
</feature>
<gene>
    <name evidence="3" type="primary">LOC118277012</name>
</gene>
<protein>
    <submittedName>
        <fullName evidence="3">Protein argonaute-2-like</fullName>
    </submittedName>
</protein>
<feature type="compositionally biased region" description="Low complexity" evidence="1">
    <location>
        <begin position="40"/>
        <end position="51"/>
    </location>
</feature>
<proteinExistence type="predicted"/>